<dbReference type="GO" id="GO:0008967">
    <property type="term" value="F:phosphoglycolate phosphatase activity"/>
    <property type="evidence" value="ECO:0007669"/>
    <property type="project" value="UniProtKB-EC"/>
</dbReference>
<dbReference type="NCBIfam" id="TIGR01509">
    <property type="entry name" value="HAD-SF-IA-v3"/>
    <property type="match status" value="1"/>
</dbReference>
<evidence type="ECO:0000313" key="1">
    <source>
        <dbReference type="EMBL" id="MDQ0506972.1"/>
    </source>
</evidence>
<dbReference type="PANTHER" id="PTHR43434">
    <property type="entry name" value="PHOSPHOGLYCOLATE PHOSPHATASE"/>
    <property type="match status" value="1"/>
</dbReference>
<dbReference type="Gene3D" id="1.10.150.240">
    <property type="entry name" value="Putative phosphatase, domain 2"/>
    <property type="match status" value="1"/>
</dbReference>
<dbReference type="EMBL" id="JAUSVY010000011">
    <property type="protein sequence ID" value="MDQ0506972.1"/>
    <property type="molecule type" value="Genomic_DNA"/>
</dbReference>
<dbReference type="Pfam" id="PF13419">
    <property type="entry name" value="HAD_2"/>
    <property type="match status" value="1"/>
</dbReference>
<name>A0ABU0LIP6_XANAG</name>
<dbReference type="RefSeq" id="WP_237346542.1">
    <property type="nucleotide sequence ID" value="NZ_JABWGX010000020.1"/>
</dbReference>
<reference evidence="1 2" key="1">
    <citation type="submission" date="2023-07" db="EMBL/GenBank/DDBJ databases">
        <title>Genomic Encyclopedia of Type Strains, Phase IV (KMG-IV): sequencing the most valuable type-strain genomes for metagenomic binning, comparative biology and taxonomic classification.</title>
        <authorList>
            <person name="Goeker M."/>
        </authorList>
    </citation>
    <scope>NUCLEOTIDE SEQUENCE [LARGE SCALE GENOMIC DNA]</scope>
    <source>
        <strain evidence="1 2">DSM 3770</strain>
    </source>
</reference>
<dbReference type="InterPro" id="IPR006439">
    <property type="entry name" value="HAD-SF_hydro_IA"/>
</dbReference>
<sequence length="248" mass="25936">MSLPDGSSATPEAPLTLVLFDCDGTLVDSQHMIVAAMHDAHGAMGLAVPERGRLLSVVGLSLPEAFTVLAQGDAAYPVAQMAEAYRSAFMRLRDAQPPEPMFPGAREVLAALRARDDVVLGMVTGKARRGVARVLQAQDMDGWFTTIQTADDAPSKPHPAMVQQAMMEVGIGPARTVVVGDTSYDMAMARAAGAAALGVSWGYHATDELWHAGAQRVVERFHDVPEAVADLLASASGARAGGPGCANC</sequence>
<dbReference type="InterPro" id="IPR050155">
    <property type="entry name" value="HAD-like_hydrolase_sf"/>
</dbReference>
<dbReference type="SFLD" id="SFLDG01135">
    <property type="entry name" value="C1.5.6:_HAD__Beta-PGM__Phospha"/>
    <property type="match status" value="1"/>
</dbReference>
<dbReference type="SFLD" id="SFLDG01129">
    <property type="entry name" value="C1.5:_HAD__Beta-PGM__Phosphata"/>
    <property type="match status" value="1"/>
</dbReference>
<dbReference type="SFLD" id="SFLDS00003">
    <property type="entry name" value="Haloacid_Dehalogenase"/>
    <property type="match status" value="1"/>
</dbReference>
<keyword evidence="2" id="KW-1185">Reference proteome</keyword>
<dbReference type="InterPro" id="IPR023198">
    <property type="entry name" value="PGP-like_dom2"/>
</dbReference>
<dbReference type="InterPro" id="IPR036412">
    <property type="entry name" value="HAD-like_sf"/>
</dbReference>
<comment type="caution">
    <text evidence="1">The sequence shown here is derived from an EMBL/GenBank/DDBJ whole genome shotgun (WGS) entry which is preliminary data.</text>
</comment>
<keyword evidence="1" id="KW-0378">Hydrolase</keyword>
<dbReference type="PANTHER" id="PTHR43434:SF24">
    <property type="entry name" value="HYDROLASE-RELATED"/>
    <property type="match status" value="1"/>
</dbReference>
<organism evidence="1 2">
    <name type="scientific">Xanthobacter agilis</name>
    <dbReference type="NCBI Taxonomy" id="47492"/>
    <lineage>
        <taxon>Bacteria</taxon>
        <taxon>Pseudomonadati</taxon>
        <taxon>Pseudomonadota</taxon>
        <taxon>Alphaproteobacteria</taxon>
        <taxon>Hyphomicrobiales</taxon>
        <taxon>Xanthobacteraceae</taxon>
        <taxon>Xanthobacter</taxon>
    </lineage>
</organism>
<protein>
    <submittedName>
        <fullName evidence="1">Phosphoglycolate phosphatase</fullName>
        <ecNumber evidence="1">3.1.3.18</ecNumber>
    </submittedName>
</protein>
<dbReference type="InterPro" id="IPR023214">
    <property type="entry name" value="HAD_sf"/>
</dbReference>
<evidence type="ECO:0000313" key="2">
    <source>
        <dbReference type="Proteomes" id="UP001241747"/>
    </source>
</evidence>
<dbReference type="NCBIfam" id="TIGR01549">
    <property type="entry name" value="HAD-SF-IA-v1"/>
    <property type="match status" value="1"/>
</dbReference>
<dbReference type="Proteomes" id="UP001241747">
    <property type="component" value="Unassembled WGS sequence"/>
</dbReference>
<dbReference type="Gene3D" id="3.40.50.1000">
    <property type="entry name" value="HAD superfamily/HAD-like"/>
    <property type="match status" value="1"/>
</dbReference>
<dbReference type="EC" id="3.1.3.18" evidence="1"/>
<gene>
    <name evidence="1" type="ORF">QOZ94_003787</name>
</gene>
<proteinExistence type="predicted"/>
<dbReference type="SUPFAM" id="SSF56784">
    <property type="entry name" value="HAD-like"/>
    <property type="match status" value="1"/>
</dbReference>
<accession>A0ABU0LIP6</accession>
<dbReference type="InterPro" id="IPR041492">
    <property type="entry name" value="HAD_2"/>
</dbReference>